<gene>
    <name evidence="14" type="ORF">FME351_LOCUS18082</name>
    <name evidence="13" type="ORF">GRG538_LOCUS18766</name>
    <name evidence="16" type="ORF">HFQ381_LOCUS716</name>
    <name evidence="15" type="ORF">KIK155_LOCUS18454</name>
    <name evidence="11" type="ORF">LUA448_LOCUS11519</name>
    <name evidence="12" type="ORF">TIS948_LOCUS32614</name>
    <name evidence="17" type="ORF">UJA718_LOCUS5334</name>
</gene>
<dbReference type="PROSITE" id="PS00237">
    <property type="entry name" value="G_PROTEIN_RECEP_F1_1"/>
    <property type="match status" value="1"/>
</dbReference>
<dbReference type="PANTHER" id="PTHR24243">
    <property type="entry name" value="G-PROTEIN COUPLED RECEPTOR"/>
    <property type="match status" value="1"/>
</dbReference>
<dbReference type="EMBL" id="CAJNXB010005976">
    <property type="protein sequence ID" value="CAF3460622.1"/>
    <property type="molecule type" value="Genomic_DNA"/>
</dbReference>
<proteinExistence type="inferred from homology"/>
<dbReference type="Proteomes" id="UP000663873">
    <property type="component" value="Unassembled WGS sequence"/>
</dbReference>
<dbReference type="Pfam" id="PF00001">
    <property type="entry name" value="7tm_1"/>
    <property type="match status" value="1"/>
</dbReference>
<feature type="transmembrane region" description="Helical" evidence="9">
    <location>
        <begin position="139"/>
        <end position="160"/>
    </location>
</feature>
<dbReference type="OrthoDB" id="10036964at2759"/>
<dbReference type="Gene3D" id="1.20.1070.10">
    <property type="entry name" value="Rhodopsin 7-helix transmembrane proteins"/>
    <property type="match status" value="1"/>
</dbReference>
<feature type="domain" description="G-protein coupled receptors family 1 profile" evidence="10">
    <location>
        <begin position="37"/>
        <end position="299"/>
    </location>
</feature>
<dbReference type="EMBL" id="CAJNYV010003261">
    <property type="protein sequence ID" value="CAF3551195.1"/>
    <property type="molecule type" value="Genomic_DNA"/>
</dbReference>
<dbReference type="SUPFAM" id="SSF81321">
    <property type="entry name" value="Family A G protein-coupled receptor-like"/>
    <property type="match status" value="1"/>
</dbReference>
<feature type="transmembrane region" description="Helical" evidence="9">
    <location>
        <begin position="20"/>
        <end position="46"/>
    </location>
</feature>
<dbReference type="AlphaFoldDB" id="A0A817UKE4"/>
<evidence type="ECO:0000313" key="11">
    <source>
        <dbReference type="EMBL" id="CAF3334513.1"/>
    </source>
</evidence>
<feature type="transmembrane region" description="Helical" evidence="9">
    <location>
        <begin position="239"/>
        <end position="260"/>
    </location>
</feature>
<sequence length="400" mass="46406">MNLSDSNSTEEPVQWFPGLQITACILYSIVLLVGIIGNVLVIAIVIKYRDMRNATNLLLTNLSIADLFHLLFCTAEGYQHLYGRDKYVLGSFMCSFSPFVQNATSTCSVLIIMAISYERYVAICQPLKTSSLHLTLFRTLPTVIFFWFISSLISFPFFMYSNTTFEQSTYSEIIVTCFTRFPETWANQYLISFTLCLYLLIFVMLCYWHFAICCILFNREALLRDNTIVTRYRRQVAQLLITLIITFFILILPYKIWAFFQQRLSQDEFYRIGFHRHSFIIIFTRSLYYLNSAINPLLYSIMSTKFRQSFFLLYDDCRRSSKHQQSCTVLFYKEHNGKKVRGANGHGYAGTISTGAKPSYHQTNGGLHPETKSLLADHAPNPAIEVRMDISKYSFFESYI</sequence>
<evidence type="ECO:0000313" key="12">
    <source>
        <dbReference type="EMBL" id="CAF3460622.1"/>
    </source>
</evidence>
<dbReference type="Proteomes" id="UP000663865">
    <property type="component" value="Unassembled WGS sequence"/>
</dbReference>
<evidence type="ECO:0000313" key="17">
    <source>
        <dbReference type="EMBL" id="CAF4181415.1"/>
    </source>
</evidence>
<comment type="caution">
    <text evidence="11">The sequence shown here is derived from an EMBL/GenBank/DDBJ whole genome shotgun (WGS) entry which is preliminary data.</text>
</comment>
<evidence type="ECO:0000256" key="3">
    <source>
        <dbReference type="ARBA" id="ARBA00022989"/>
    </source>
</evidence>
<dbReference type="EMBL" id="CAJNYD010001394">
    <property type="protein sequence ID" value="CAF3334513.1"/>
    <property type="molecule type" value="Genomic_DNA"/>
</dbReference>
<evidence type="ECO:0000313" key="14">
    <source>
        <dbReference type="EMBL" id="CAF3523443.1"/>
    </source>
</evidence>
<keyword evidence="19" id="KW-1185">Reference proteome</keyword>
<evidence type="ECO:0000256" key="7">
    <source>
        <dbReference type="ARBA" id="ARBA00023224"/>
    </source>
</evidence>
<dbReference type="Proteomes" id="UP000663869">
    <property type="component" value="Unassembled WGS sequence"/>
</dbReference>
<feature type="transmembrane region" description="Helical" evidence="9">
    <location>
        <begin position="189"/>
        <end position="218"/>
    </location>
</feature>
<dbReference type="EMBL" id="CAJOBP010000460">
    <property type="protein sequence ID" value="CAF4181415.1"/>
    <property type="molecule type" value="Genomic_DNA"/>
</dbReference>
<keyword evidence="3 9" id="KW-1133">Transmembrane helix</keyword>
<evidence type="ECO:0000256" key="8">
    <source>
        <dbReference type="RuleBase" id="RU000688"/>
    </source>
</evidence>
<comment type="subcellular location">
    <subcellularLocation>
        <location evidence="1">Membrane</location>
        <topology evidence="1">Multi-pass membrane protein</topology>
    </subcellularLocation>
</comment>
<organism evidence="11 18">
    <name type="scientific">Rotaria socialis</name>
    <dbReference type="NCBI Taxonomy" id="392032"/>
    <lineage>
        <taxon>Eukaryota</taxon>
        <taxon>Metazoa</taxon>
        <taxon>Spiralia</taxon>
        <taxon>Gnathifera</taxon>
        <taxon>Rotifera</taxon>
        <taxon>Eurotatoria</taxon>
        <taxon>Bdelloidea</taxon>
        <taxon>Philodinida</taxon>
        <taxon>Philodinidae</taxon>
        <taxon>Rotaria</taxon>
    </lineage>
</organism>
<comment type="similarity">
    <text evidence="8">Belongs to the G-protein coupled receptor 1 family.</text>
</comment>
<dbReference type="GO" id="GO:0004930">
    <property type="term" value="F:G protein-coupled receptor activity"/>
    <property type="evidence" value="ECO:0007669"/>
    <property type="project" value="UniProtKB-KW"/>
</dbReference>
<dbReference type="EMBL" id="CAJNYT010003055">
    <property type="protein sequence ID" value="CAF3521475.1"/>
    <property type="molecule type" value="Genomic_DNA"/>
</dbReference>
<accession>A0A817UKE4</accession>
<dbReference type="Proteomes" id="UP000663851">
    <property type="component" value="Unassembled WGS sequence"/>
</dbReference>
<evidence type="ECO:0000256" key="2">
    <source>
        <dbReference type="ARBA" id="ARBA00022692"/>
    </source>
</evidence>
<evidence type="ECO:0000256" key="6">
    <source>
        <dbReference type="ARBA" id="ARBA00023170"/>
    </source>
</evidence>
<dbReference type="SMART" id="SM01381">
    <property type="entry name" value="7TM_GPCR_Srsx"/>
    <property type="match status" value="1"/>
</dbReference>
<evidence type="ECO:0000256" key="9">
    <source>
        <dbReference type="SAM" id="Phobius"/>
    </source>
</evidence>
<keyword evidence="5 9" id="KW-0472">Membrane</keyword>
<dbReference type="PANTHER" id="PTHR24243:SF233">
    <property type="entry name" value="THYROTROPIN-RELEASING HORMONE RECEPTOR"/>
    <property type="match status" value="1"/>
</dbReference>
<feature type="transmembrane region" description="Helical" evidence="9">
    <location>
        <begin position="280"/>
        <end position="299"/>
    </location>
</feature>
<protein>
    <recommendedName>
        <fullName evidence="10">G-protein coupled receptors family 1 profile domain-containing protein</fullName>
    </recommendedName>
</protein>
<dbReference type="PRINTS" id="PR00237">
    <property type="entry name" value="GPCRRHODOPSN"/>
</dbReference>
<evidence type="ECO:0000256" key="4">
    <source>
        <dbReference type="ARBA" id="ARBA00023040"/>
    </source>
</evidence>
<dbReference type="Proteomes" id="UP000663833">
    <property type="component" value="Unassembled WGS sequence"/>
</dbReference>
<dbReference type="PROSITE" id="PS50262">
    <property type="entry name" value="G_PROTEIN_RECEP_F1_2"/>
    <property type="match status" value="1"/>
</dbReference>
<evidence type="ECO:0000313" key="16">
    <source>
        <dbReference type="EMBL" id="CAF4097534.1"/>
    </source>
</evidence>
<keyword evidence="4 8" id="KW-0297">G-protein coupled receptor</keyword>
<dbReference type="InterPro" id="IPR017452">
    <property type="entry name" value="GPCR_Rhodpsn_7TM"/>
</dbReference>
<dbReference type="InterPro" id="IPR000276">
    <property type="entry name" value="GPCR_Rhodpsn"/>
</dbReference>
<dbReference type="Proteomes" id="UP000663825">
    <property type="component" value="Unassembled WGS sequence"/>
</dbReference>
<evidence type="ECO:0000313" key="18">
    <source>
        <dbReference type="Proteomes" id="UP000663833"/>
    </source>
</evidence>
<evidence type="ECO:0000313" key="13">
    <source>
        <dbReference type="EMBL" id="CAF3521475.1"/>
    </source>
</evidence>
<evidence type="ECO:0000256" key="5">
    <source>
        <dbReference type="ARBA" id="ARBA00023136"/>
    </source>
</evidence>
<dbReference type="GO" id="GO:0005886">
    <property type="term" value="C:plasma membrane"/>
    <property type="evidence" value="ECO:0007669"/>
    <property type="project" value="TreeGrafter"/>
</dbReference>
<dbReference type="Proteomes" id="UP000663872">
    <property type="component" value="Unassembled WGS sequence"/>
</dbReference>
<reference evidence="11" key="1">
    <citation type="submission" date="2021-02" db="EMBL/GenBank/DDBJ databases">
        <authorList>
            <person name="Nowell W R."/>
        </authorList>
    </citation>
    <scope>NUCLEOTIDE SEQUENCE</scope>
</reference>
<keyword evidence="6 8" id="KW-0675">Receptor</keyword>
<evidence type="ECO:0000259" key="10">
    <source>
        <dbReference type="PROSITE" id="PS50262"/>
    </source>
</evidence>
<keyword evidence="7 8" id="KW-0807">Transducer</keyword>
<evidence type="ECO:0000313" key="19">
    <source>
        <dbReference type="Proteomes" id="UP000663873"/>
    </source>
</evidence>
<dbReference type="EMBL" id="CAJOBO010000016">
    <property type="protein sequence ID" value="CAF4097534.1"/>
    <property type="molecule type" value="Genomic_DNA"/>
</dbReference>
<dbReference type="EMBL" id="CAJNYU010002250">
    <property type="protein sequence ID" value="CAF3523443.1"/>
    <property type="molecule type" value="Genomic_DNA"/>
</dbReference>
<keyword evidence="2 8" id="KW-0812">Transmembrane</keyword>
<name>A0A817UKE4_9BILA</name>
<evidence type="ECO:0000256" key="1">
    <source>
        <dbReference type="ARBA" id="ARBA00004141"/>
    </source>
</evidence>
<feature type="transmembrane region" description="Helical" evidence="9">
    <location>
        <begin position="99"/>
        <end position="118"/>
    </location>
</feature>
<feature type="transmembrane region" description="Helical" evidence="9">
    <location>
        <begin position="58"/>
        <end position="79"/>
    </location>
</feature>
<evidence type="ECO:0000313" key="15">
    <source>
        <dbReference type="EMBL" id="CAF3551195.1"/>
    </source>
</evidence>